<keyword evidence="7" id="KW-0808">Transferase</keyword>
<keyword evidence="12" id="KW-0862">Zinc</keyword>
<evidence type="ECO:0000256" key="11">
    <source>
        <dbReference type="ARBA" id="ARBA00022786"/>
    </source>
</evidence>
<dbReference type="SUPFAM" id="SSF57850">
    <property type="entry name" value="RING/U-box"/>
    <property type="match status" value="3"/>
</dbReference>
<evidence type="ECO:0000256" key="3">
    <source>
        <dbReference type="ARBA" id="ARBA00003976"/>
    </source>
</evidence>
<reference evidence="16 17" key="1">
    <citation type="journal article" date="2018" name="Front. Plant Sci.">
        <title>Red Clover (Trifolium pratense) and Zigzag Clover (T. medium) - A Picture of Genomic Similarities and Differences.</title>
        <authorList>
            <person name="Dluhosova J."/>
            <person name="Istvanek J."/>
            <person name="Nedelnik J."/>
            <person name="Repkova J."/>
        </authorList>
    </citation>
    <scope>NUCLEOTIDE SEQUENCE [LARGE SCALE GENOMIC DNA]</scope>
    <source>
        <strain evidence="17">cv. 10/8</strain>
        <tissue evidence="16">Leaf</tissue>
    </source>
</reference>
<name>A0A392MML2_9FABA</name>
<dbReference type="EC" id="2.3.2.31" evidence="6"/>
<dbReference type="InterPro" id="IPR031127">
    <property type="entry name" value="E3_UB_ligase_RBR"/>
</dbReference>
<dbReference type="Pfam" id="PF01485">
    <property type="entry name" value="IBR"/>
    <property type="match status" value="1"/>
</dbReference>
<feature type="domain" description="RING-type" evidence="15">
    <location>
        <begin position="19"/>
        <end position="187"/>
    </location>
</feature>
<protein>
    <recommendedName>
        <fullName evidence="6">RBR-type E3 ubiquitin transferase</fullName>
        <ecNumber evidence="6">2.3.2.31</ecNumber>
    </recommendedName>
</protein>
<dbReference type="PROSITE" id="PS00518">
    <property type="entry name" value="ZF_RING_1"/>
    <property type="match status" value="1"/>
</dbReference>
<evidence type="ECO:0000256" key="8">
    <source>
        <dbReference type="ARBA" id="ARBA00022723"/>
    </source>
</evidence>
<comment type="pathway">
    <text evidence="4">Protein modification; protein ubiquitination.</text>
</comment>
<feature type="domain" description="RING-type" evidence="14">
    <location>
        <begin position="23"/>
        <end position="71"/>
    </location>
</feature>
<evidence type="ECO:0000256" key="5">
    <source>
        <dbReference type="ARBA" id="ARBA00005884"/>
    </source>
</evidence>
<keyword evidence="11" id="KW-0833">Ubl conjugation pathway</keyword>
<keyword evidence="17" id="KW-1185">Reference proteome</keyword>
<evidence type="ECO:0000259" key="15">
    <source>
        <dbReference type="PROSITE" id="PS51873"/>
    </source>
</evidence>
<gene>
    <name evidence="16" type="ORF">A2U01_0009512</name>
</gene>
<proteinExistence type="inferred from homology"/>
<evidence type="ECO:0000256" key="7">
    <source>
        <dbReference type="ARBA" id="ARBA00022679"/>
    </source>
</evidence>
<evidence type="ECO:0000313" key="16">
    <source>
        <dbReference type="EMBL" id="MCH88621.1"/>
    </source>
</evidence>
<evidence type="ECO:0000256" key="4">
    <source>
        <dbReference type="ARBA" id="ARBA00004906"/>
    </source>
</evidence>
<evidence type="ECO:0000256" key="9">
    <source>
        <dbReference type="ARBA" id="ARBA00022737"/>
    </source>
</evidence>
<dbReference type="SMART" id="SM00647">
    <property type="entry name" value="IBR"/>
    <property type="match status" value="1"/>
</dbReference>
<dbReference type="UniPathway" id="UPA00143"/>
<dbReference type="Gene3D" id="3.30.40.10">
    <property type="entry name" value="Zinc/RING finger domain, C3HC4 (zinc finger)"/>
    <property type="match status" value="1"/>
</dbReference>
<dbReference type="EMBL" id="LXQA010014515">
    <property type="protein sequence ID" value="MCH88621.1"/>
    <property type="molecule type" value="Genomic_DNA"/>
</dbReference>
<dbReference type="FunFam" id="3.30.40.10:FF:000230">
    <property type="entry name" value="RBR-type E3 ubiquitin transferase"/>
    <property type="match status" value="1"/>
</dbReference>
<dbReference type="InterPro" id="IPR013083">
    <property type="entry name" value="Znf_RING/FYVE/PHD"/>
</dbReference>
<comment type="similarity">
    <text evidence="5">Belongs to the RBR family. Ariadne subfamily.</text>
</comment>
<evidence type="ECO:0000313" key="17">
    <source>
        <dbReference type="Proteomes" id="UP000265520"/>
    </source>
</evidence>
<evidence type="ECO:0000256" key="2">
    <source>
        <dbReference type="ARBA" id="ARBA00001947"/>
    </source>
</evidence>
<dbReference type="PROSITE" id="PS50089">
    <property type="entry name" value="ZF_RING_2"/>
    <property type="match status" value="1"/>
</dbReference>
<dbReference type="InterPro" id="IPR044066">
    <property type="entry name" value="TRIAD_supradom"/>
</dbReference>
<keyword evidence="8" id="KW-0479">Metal-binding</keyword>
<keyword evidence="10 13" id="KW-0863">Zinc-finger</keyword>
<dbReference type="InterPro" id="IPR001841">
    <property type="entry name" value="Znf_RING"/>
</dbReference>
<dbReference type="Gene3D" id="1.20.120.1750">
    <property type="match status" value="1"/>
</dbReference>
<evidence type="ECO:0000256" key="1">
    <source>
        <dbReference type="ARBA" id="ARBA00001798"/>
    </source>
</evidence>
<dbReference type="PANTHER" id="PTHR11685">
    <property type="entry name" value="RBR FAMILY RING FINGER AND IBR DOMAIN-CONTAINING"/>
    <property type="match status" value="1"/>
</dbReference>
<dbReference type="PROSITE" id="PS51873">
    <property type="entry name" value="TRIAD"/>
    <property type="match status" value="1"/>
</dbReference>
<evidence type="ECO:0000256" key="10">
    <source>
        <dbReference type="ARBA" id="ARBA00022771"/>
    </source>
</evidence>
<evidence type="ECO:0000259" key="14">
    <source>
        <dbReference type="PROSITE" id="PS50089"/>
    </source>
</evidence>
<dbReference type="AlphaFoldDB" id="A0A392MML2"/>
<sequence length="187" mass="21038">MEETTIIDIEEGKSSNSKDMFVCEICTDTKTISDAFCISGCSHAYCSDCIAMYIGSKLEDNITNIVCPVPRCSGSLDVEFCRSILPDGVFERWGDALCETSIDVTEIVTKTECPSCNRMFCAQCKVPWHQGIKCSEFEKLNADEREKEDVMLMNLAKNMAWRRCPKCKFYVAKSTGCDSMICRFLSI</sequence>
<dbReference type="InterPro" id="IPR017907">
    <property type="entry name" value="Znf_RING_CS"/>
</dbReference>
<accession>A0A392MML2</accession>
<comment type="cofactor">
    <cofactor evidence="2">
        <name>Zn(2+)</name>
        <dbReference type="ChEBI" id="CHEBI:29105"/>
    </cofactor>
</comment>
<organism evidence="16 17">
    <name type="scientific">Trifolium medium</name>
    <dbReference type="NCBI Taxonomy" id="97028"/>
    <lineage>
        <taxon>Eukaryota</taxon>
        <taxon>Viridiplantae</taxon>
        <taxon>Streptophyta</taxon>
        <taxon>Embryophyta</taxon>
        <taxon>Tracheophyta</taxon>
        <taxon>Spermatophyta</taxon>
        <taxon>Magnoliopsida</taxon>
        <taxon>eudicotyledons</taxon>
        <taxon>Gunneridae</taxon>
        <taxon>Pentapetalae</taxon>
        <taxon>rosids</taxon>
        <taxon>fabids</taxon>
        <taxon>Fabales</taxon>
        <taxon>Fabaceae</taxon>
        <taxon>Papilionoideae</taxon>
        <taxon>50 kb inversion clade</taxon>
        <taxon>NPAAA clade</taxon>
        <taxon>Hologalegina</taxon>
        <taxon>IRL clade</taxon>
        <taxon>Trifolieae</taxon>
        <taxon>Trifolium</taxon>
    </lineage>
</organism>
<comment type="function">
    <text evidence="3">Might act as an E3 ubiquitin-protein ligase, or as part of E3 complex, which accepts ubiquitin from specific E2 ubiquitin-conjugating enzymes and then transfers it to substrates.</text>
</comment>
<evidence type="ECO:0000256" key="12">
    <source>
        <dbReference type="ARBA" id="ARBA00022833"/>
    </source>
</evidence>
<dbReference type="GO" id="GO:0008270">
    <property type="term" value="F:zinc ion binding"/>
    <property type="evidence" value="ECO:0007669"/>
    <property type="project" value="UniProtKB-KW"/>
</dbReference>
<comment type="catalytic activity">
    <reaction evidence="1">
        <text>[E2 ubiquitin-conjugating enzyme]-S-ubiquitinyl-L-cysteine + [acceptor protein]-L-lysine = [E2 ubiquitin-conjugating enzyme]-L-cysteine + [acceptor protein]-N(6)-ubiquitinyl-L-lysine.</text>
        <dbReference type="EC" id="2.3.2.31"/>
    </reaction>
</comment>
<dbReference type="InterPro" id="IPR002867">
    <property type="entry name" value="IBR_dom"/>
</dbReference>
<comment type="caution">
    <text evidence="16">The sequence shown here is derived from an EMBL/GenBank/DDBJ whole genome shotgun (WGS) entry which is preliminary data.</text>
</comment>
<evidence type="ECO:0000256" key="6">
    <source>
        <dbReference type="ARBA" id="ARBA00012251"/>
    </source>
</evidence>
<evidence type="ECO:0000256" key="13">
    <source>
        <dbReference type="PROSITE-ProRule" id="PRU00175"/>
    </source>
</evidence>
<dbReference type="Proteomes" id="UP000265520">
    <property type="component" value="Unassembled WGS sequence"/>
</dbReference>
<dbReference type="GO" id="GO:0061630">
    <property type="term" value="F:ubiquitin protein ligase activity"/>
    <property type="evidence" value="ECO:0007669"/>
    <property type="project" value="UniProtKB-EC"/>
</dbReference>
<dbReference type="GO" id="GO:0016567">
    <property type="term" value="P:protein ubiquitination"/>
    <property type="evidence" value="ECO:0007669"/>
    <property type="project" value="UniProtKB-UniPathway"/>
</dbReference>
<keyword evidence="9" id="KW-0677">Repeat</keyword>